<accession>A0AAN8BJR6</accession>
<feature type="coiled-coil region" evidence="1">
    <location>
        <begin position="91"/>
        <end position="196"/>
    </location>
</feature>
<keyword evidence="4" id="KW-1185">Reference proteome</keyword>
<evidence type="ECO:0000313" key="4">
    <source>
        <dbReference type="Proteomes" id="UP001335648"/>
    </source>
</evidence>
<organism evidence="3 4">
    <name type="scientific">Champsocephalus esox</name>
    <name type="common">pike icefish</name>
    <dbReference type="NCBI Taxonomy" id="159716"/>
    <lineage>
        <taxon>Eukaryota</taxon>
        <taxon>Metazoa</taxon>
        <taxon>Chordata</taxon>
        <taxon>Craniata</taxon>
        <taxon>Vertebrata</taxon>
        <taxon>Euteleostomi</taxon>
        <taxon>Actinopterygii</taxon>
        <taxon>Neopterygii</taxon>
        <taxon>Teleostei</taxon>
        <taxon>Neoteleostei</taxon>
        <taxon>Acanthomorphata</taxon>
        <taxon>Eupercaria</taxon>
        <taxon>Perciformes</taxon>
        <taxon>Notothenioidei</taxon>
        <taxon>Channichthyidae</taxon>
        <taxon>Champsocephalus</taxon>
    </lineage>
</organism>
<sequence>MMEEMSMTMAYDADTMEQLSEEEILACLVEETGPTFTPLLSPLRFPQRKAKPKESRLQLMDDEEPLDKYLKENYVLQQTSLRLEQENDSLAHRLITSKIALKNALDQAEDQVDELTKDLLQTRRHLQATEEEKRGTEEEAEVAKKVFRRELQKTEQEVRRSSGVIADYKQICSQLTSRLERQQAAHREELDSLKSAVKACSRCRHLVESEAASSTEAAIEGHGNTEPGQEEDDTSPKKEEQRRVEKEKESLGAEVKELEQELAKTKVYMVESKCKIQELEHQKGILANDLQEAKNSWISKAFTSLRTPSAGGLQSISLPREGAPSVVWKLRRGSQFEWTAKKLSWPHRNKQEHL</sequence>
<dbReference type="PANTHER" id="PTHR47728:SF1">
    <property type="entry name" value="RAB GTPASE ACTIVATING PROTEIN 1 LIKE"/>
    <property type="match status" value="1"/>
</dbReference>
<dbReference type="Proteomes" id="UP001335648">
    <property type="component" value="Unassembled WGS sequence"/>
</dbReference>
<evidence type="ECO:0000313" key="3">
    <source>
        <dbReference type="EMBL" id="KAK5886556.1"/>
    </source>
</evidence>
<protein>
    <recommendedName>
        <fullName evidence="5">RAB GTPase activating protein 1-like 2</fullName>
    </recommendedName>
</protein>
<reference evidence="3 4" key="1">
    <citation type="journal article" date="2023" name="Mol. Biol. Evol.">
        <title>Genomics of Secondarily Temperate Adaptation in the Only Non-Antarctic Icefish.</title>
        <authorList>
            <person name="Rivera-Colon A.G."/>
            <person name="Rayamajhi N."/>
            <person name="Minhas B.F."/>
            <person name="Madrigal G."/>
            <person name="Bilyk K.T."/>
            <person name="Yoon V."/>
            <person name="Hune M."/>
            <person name="Gregory S."/>
            <person name="Cheng C.H.C."/>
            <person name="Catchen J.M."/>
        </authorList>
    </citation>
    <scope>NUCLEOTIDE SEQUENCE [LARGE SCALE GENOMIC DNA]</scope>
    <source>
        <strain evidence="3">JC2023a</strain>
    </source>
</reference>
<dbReference type="AlphaFoldDB" id="A0AAN8BJR6"/>
<evidence type="ECO:0008006" key="5">
    <source>
        <dbReference type="Google" id="ProtNLM"/>
    </source>
</evidence>
<feature type="region of interest" description="Disordered" evidence="2">
    <location>
        <begin position="211"/>
        <end position="251"/>
    </location>
</feature>
<dbReference type="EMBL" id="JAULUE010002059">
    <property type="protein sequence ID" value="KAK5886556.1"/>
    <property type="molecule type" value="Genomic_DNA"/>
</dbReference>
<keyword evidence="1" id="KW-0175">Coiled coil</keyword>
<gene>
    <name evidence="3" type="ORF">CesoFtcFv8_017580</name>
</gene>
<feature type="compositionally biased region" description="Basic and acidic residues" evidence="2">
    <location>
        <begin position="234"/>
        <end position="251"/>
    </location>
</feature>
<name>A0AAN8BJR6_9TELE</name>
<feature type="compositionally biased region" description="Low complexity" evidence="2">
    <location>
        <begin position="211"/>
        <end position="220"/>
    </location>
</feature>
<dbReference type="PANTHER" id="PTHR47728">
    <property type="entry name" value="RAB GTPASE-ACTIVATING PROTEIN 1-LIKE"/>
    <property type="match status" value="1"/>
</dbReference>
<evidence type="ECO:0000256" key="2">
    <source>
        <dbReference type="SAM" id="MobiDB-lite"/>
    </source>
</evidence>
<evidence type="ECO:0000256" key="1">
    <source>
        <dbReference type="SAM" id="Coils"/>
    </source>
</evidence>
<proteinExistence type="predicted"/>
<comment type="caution">
    <text evidence="3">The sequence shown here is derived from an EMBL/GenBank/DDBJ whole genome shotgun (WGS) entry which is preliminary data.</text>
</comment>